<feature type="binding site" evidence="10">
    <location>
        <begin position="184"/>
        <end position="186"/>
    </location>
    <ligand>
        <name>substrate</name>
    </ligand>
</feature>
<evidence type="ECO:0000256" key="1">
    <source>
        <dbReference type="ARBA" id="ARBA00003175"/>
    </source>
</evidence>
<dbReference type="FunFam" id="3.20.20.540:FF:000001">
    <property type="entry name" value="Phosphomethylpyrimidine synthase"/>
    <property type="match status" value="1"/>
</dbReference>
<evidence type="ECO:0000256" key="10">
    <source>
        <dbReference type="HAMAP-Rule" id="MF_00089"/>
    </source>
</evidence>
<dbReference type="InterPro" id="IPR002817">
    <property type="entry name" value="ThiC/BzaA/B"/>
</dbReference>
<feature type="binding site" evidence="10">
    <location>
        <position position="291"/>
    </location>
    <ligand>
        <name>substrate</name>
    </ligand>
</feature>
<dbReference type="OMA" id="FDWNKQF"/>
<feature type="binding site" evidence="10">
    <location>
        <position position="414"/>
    </location>
    <ligand>
        <name>[4Fe-4S] cluster</name>
        <dbReference type="ChEBI" id="CHEBI:49883"/>
        <note>4Fe-4S-S-AdoMet</note>
    </ligand>
</feature>
<dbReference type="GO" id="GO:0008270">
    <property type="term" value="F:zinc ion binding"/>
    <property type="evidence" value="ECO:0007669"/>
    <property type="project" value="UniProtKB-UniRule"/>
</dbReference>
<evidence type="ECO:0000256" key="4">
    <source>
        <dbReference type="ARBA" id="ARBA00022723"/>
    </source>
</evidence>
<dbReference type="SFLD" id="SFLDS00113">
    <property type="entry name" value="Radical_SAM_Phosphomethylpyrim"/>
    <property type="match status" value="1"/>
</dbReference>
<evidence type="ECO:0000256" key="2">
    <source>
        <dbReference type="ARBA" id="ARBA00022485"/>
    </source>
</evidence>
<feature type="binding site" evidence="10">
    <location>
        <position position="97"/>
    </location>
    <ligand>
        <name>substrate</name>
    </ligand>
</feature>
<dbReference type="GO" id="GO:0051539">
    <property type="term" value="F:4 iron, 4 sulfur cluster binding"/>
    <property type="evidence" value="ECO:0007669"/>
    <property type="project" value="UniProtKB-KW"/>
</dbReference>
<dbReference type="SFLD" id="SFLDG01114">
    <property type="entry name" value="phosphomethylpyrimidine_syntha"/>
    <property type="match status" value="1"/>
</dbReference>
<comment type="catalytic activity">
    <reaction evidence="10">
        <text>5-amino-1-(5-phospho-beta-D-ribosyl)imidazole + S-adenosyl-L-methionine = 4-amino-2-methyl-5-(phosphooxymethyl)pyrimidine + CO + 5'-deoxyadenosine + formate + L-methionine + 3 H(+)</text>
        <dbReference type="Rhea" id="RHEA:24840"/>
        <dbReference type="ChEBI" id="CHEBI:15378"/>
        <dbReference type="ChEBI" id="CHEBI:15740"/>
        <dbReference type="ChEBI" id="CHEBI:17245"/>
        <dbReference type="ChEBI" id="CHEBI:17319"/>
        <dbReference type="ChEBI" id="CHEBI:57844"/>
        <dbReference type="ChEBI" id="CHEBI:58354"/>
        <dbReference type="ChEBI" id="CHEBI:59789"/>
        <dbReference type="ChEBI" id="CHEBI:137981"/>
        <dbReference type="EC" id="4.1.99.17"/>
    </reaction>
</comment>
<keyword evidence="8 10" id="KW-0411">Iron-sulfur</keyword>
<evidence type="ECO:0000256" key="9">
    <source>
        <dbReference type="ARBA" id="ARBA00023239"/>
    </source>
</evidence>
<dbReference type="NCBIfam" id="NF009895">
    <property type="entry name" value="PRK13352.1"/>
    <property type="match status" value="1"/>
</dbReference>
<dbReference type="Gene3D" id="3.20.20.540">
    <property type="entry name" value="Radical SAM ThiC family, central domain"/>
    <property type="match status" value="1"/>
</dbReference>
<evidence type="ECO:0000256" key="3">
    <source>
        <dbReference type="ARBA" id="ARBA00022691"/>
    </source>
</evidence>
<evidence type="ECO:0000256" key="6">
    <source>
        <dbReference type="ARBA" id="ARBA00022977"/>
    </source>
</evidence>
<dbReference type="InterPro" id="IPR038521">
    <property type="entry name" value="ThiC/Bza_core_dom"/>
</dbReference>
<keyword evidence="3 10" id="KW-0949">S-adenosyl-L-methionine</keyword>
<protein>
    <recommendedName>
        <fullName evidence="10">Phosphomethylpyrimidine synthase</fullName>
        <ecNumber evidence="10">4.1.99.17</ecNumber>
    </recommendedName>
    <alternativeName>
        <fullName evidence="10">Hydroxymethylpyrimidine phosphate synthase</fullName>
        <shortName evidence="10">HMP-P synthase</shortName>
        <shortName evidence="10">HMP-phosphate synthase</shortName>
        <shortName evidence="10">HMPP synthase</shortName>
    </alternativeName>
    <alternativeName>
        <fullName evidence="10">Thiamine biosynthesis protein ThiC</fullName>
    </alternativeName>
</protein>
<dbReference type="Gene3D" id="6.10.250.620">
    <property type="match status" value="1"/>
</dbReference>
<feature type="binding site" evidence="10">
    <location>
        <position position="68"/>
    </location>
    <ligand>
        <name>substrate</name>
    </ligand>
</feature>
<dbReference type="EC" id="4.1.99.17" evidence="10"/>
<dbReference type="PANTHER" id="PTHR30557:SF1">
    <property type="entry name" value="PHOSPHOMETHYLPYRIMIDINE SYNTHASE, CHLOROPLASTIC"/>
    <property type="match status" value="1"/>
</dbReference>
<dbReference type="Pfam" id="PF01964">
    <property type="entry name" value="ThiC_Rad_SAM"/>
    <property type="match status" value="1"/>
</dbReference>
<dbReference type="GO" id="GO:0005829">
    <property type="term" value="C:cytosol"/>
    <property type="evidence" value="ECO:0007669"/>
    <property type="project" value="TreeGrafter"/>
</dbReference>
<comment type="similarity">
    <text evidence="10">Belongs to the ThiC family.</text>
</comment>
<dbReference type="PANTHER" id="PTHR30557">
    <property type="entry name" value="THIAMINE BIOSYNTHESIS PROTEIN THIC"/>
    <property type="match status" value="1"/>
</dbReference>
<sequence>MNKTQMKFAKEGIFTKQMQIVAQKEQVSEDFLLENIACGKIIIPANINHKALDPNGIGFGLRTKVNVNLGVSNDCADYSEEMQKVNLAHKFNIEAIMDLSNYGKTSRFRDELIATSKAMIGTVPVYDAVGFLEKDLKDIKAKDFLDVVYHHAKSGVDFMTIHAGINSRAARVFKECNRITNIVSRGGSVLYAWMQMNNAENPFFEYYDDLLAICKEFDVTLSLGDALRPGCTHDASDGAQIAELIELSLLTKRAWAQDVQVMIEGPGHMAINEIEANMQIEKRICNGAPFYVLGPLVTDIGAGYDHISGAIGGAVAAANGADMLCYVTPAEHLRLPNLEDVRDGIVATKIAAHAGDIAKLPKERKIDDEMSKARQDIDWEKMFKLAIDGEKAKKMFNERKPEELNSCSMCGKMCAMNTMNKILKGEDVSLIKE</sequence>
<dbReference type="EMBL" id="AACCWZ010000001">
    <property type="protein sequence ID" value="EAK0450529.1"/>
    <property type="molecule type" value="Genomic_DNA"/>
</dbReference>
<keyword evidence="5 10" id="KW-0862">Zinc</keyword>
<keyword evidence="9 10" id="KW-0456">Lyase</keyword>
<evidence type="ECO:0000256" key="8">
    <source>
        <dbReference type="ARBA" id="ARBA00023014"/>
    </source>
</evidence>
<dbReference type="GO" id="GO:0009228">
    <property type="term" value="P:thiamine biosynthetic process"/>
    <property type="evidence" value="ECO:0007669"/>
    <property type="project" value="UniProtKB-UniRule"/>
</dbReference>
<reference evidence="11 12" key="1">
    <citation type="submission" date="2018-05" db="EMBL/GenBank/DDBJ databases">
        <authorList>
            <consortium name="PulseNet: The National Subtyping Network for Foodborne Disease Surveillance"/>
            <person name="Tarr C.L."/>
            <person name="Trees E."/>
            <person name="Katz L.S."/>
            <person name="Carleton-Romer H.A."/>
            <person name="Stroika S."/>
            <person name="Kucerova Z."/>
            <person name="Roache K.F."/>
            <person name="Sabol A.L."/>
            <person name="Besser J."/>
            <person name="Gerner-Smidt P."/>
        </authorList>
    </citation>
    <scope>NUCLEOTIDE SEQUENCE [LARGE SCALE GENOMIC DNA]</scope>
    <source>
        <strain evidence="11 12">20110455</strain>
    </source>
</reference>
<dbReference type="GO" id="GO:0009229">
    <property type="term" value="P:thiamine diphosphate biosynthetic process"/>
    <property type="evidence" value="ECO:0007669"/>
    <property type="project" value="UniProtKB-UniRule"/>
</dbReference>
<gene>
    <name evidence="10 11" type="primary">thiC</name>
    <name evidence="11" type="ORF">YZ36_00865</name>
</gene>
<comment type="cofactor">
    <cofactor evidence="10">
        <name>[4Fe-4S] cluster</name>
        <dbReference type="ChEBI" id="CHEBI:49883"/>
    </cofactor>
    <text evidence="10">Binds 1 [4Fe-4S] cluster per subunit. The cluster is coordinated with 3 cysteines and an exchangeable S-adenosyl-L-methionine.</text>
</comment>
<keyword evidence="7 10" id="KW-0408">Iron</keyword>
<dbReference type="NCBIfam" id="TIGR00190">
    <property type="entry name" value="thiC"/>
    <property type="match status" value="1"/>
</dbReference>
<feature type="binding site" evidence="10">
    <location>
        <position position="410"/>
    </location>
    <ligand>
        <name>[4Fe-4S] cluster</name>
        <dbReference type="ChEBI" id="CHEBI:49883"/>
        <note>4Fe-4S-S-AdoMet</note>
    </ligand>
</feature>
<feature type="binding site" evidence="10">
    <location>
        <position position="332"/>
    </location>
    <ligand>
        <name>Zn(2+)</name>
        <dbReference type="ChEBI" id="CHEBI:29105"/>
    </ligand>
</feature>
<evidence type="ECO:0000256" key="7">
    <source>
        <dbReference type="ARBA" id="ARBA00023004"/>
    </source>
</evidence>
<feature type="binding site" evidence="10">
    <location>
        <position position="407"/>
    </location>
    <ligand>
        <name>[4Fe-4S] cluster</name>
        <dbReference type="ChEBI" id="CHEBI:49883"/>
        <note>4Fe-4S-S-AdoMet</note>
    </ligand>
</feature>
<comment type="caution">
    <text evidence="11">The sequence shown here is derived from an EMBL/GenBank/DDBJ whole genome shotgun (WGS) entry which is preliminary data.</text>
</comment>
<dbReference type="SFLD" id="SFLDF00407">
    <property type="entry name" value="phosphomethylpyrimidine_syntha"/>
    <property type="match status" value="1"/>
</dbReference>
<dbReference type="HAMAP" id="MF_00089">
    <property type="entry name" value="ThiC"/>
    <property type="match status" value="1"/>
</dbReference>
<comment type="pathway">
    <text evidence="10">Cofactor biosynthesis; thiamine diphosphate biosynthesis.</text>
</comment>
<dbReference type="RefSeq" id="WP_012661731.1">
    <property type="nucleotide sequence ID" value="NZ_AP028378.1"/>
</dbReference>
<keyword evidence="4 10" id="KW-0479">Metal-binding</keyword>
<keyword evidence="6 10" id="KW-0784">Thiamine biosynthesis</keyword>
<dbReference type="UniPathway" id="UPA00060"/>
<feature type="binding site" evidence="10">
    <location>
        <position position="162"/>
    </location>
    <ligand>
        <name>substrate</name>
    </ligand>
</feature>
<dbReference type="GO" id="GO:0070284">
    <property type="term" value="F:phosphomethylpyrimidine synthase activity"/>
    <property type="evidence" value="ECO:0007669"/>
    <property type="project" value="UniProtKB-EC"/>
</dbReference>
<name>A0A5M2GWD3_CAMLA</name>
<accession>A0A5M2GWD3</accession>
<proteinExistence type="inferred from homology"/>
<evidence type="ECO:0000313" key="12">
    <source>
        <dbReference type="Proteomes" id="UP000405656"/>
    </source>
</evidence>
<feature type="binding site" evidence="10">
    <location>
        <position position="268"/>
    </location>
    <ligand>
        <name>Zn(2+)</name>
        <dbReference type="ChEBI" id="CHEBI:29105"/>
    </ligand>
</feature>
<feature type="binding site" evidence="10">
    <location>
        <position position="126"/>
    </location>
    <ligand>
        <name>substrate</name>
    </ligand>
</feature>
<feature type="binding site" evidence="10">
    <location>
        <begin position="225"/>
        <end position="228"/>
    </location>
    <ligand>
        <name>substrate</name>
    </ligand>
</feature>
<feature type="binding site" evidence="10">
    <location>
        <position position="264"/>
    </location>
    <ligand>
        <name>substrate</name>
    </ligand>
</feature>
<organism evidence="11 12">
    <name type="scientific">Campylobacter lari</name>
    <dbReference type="NCBI Taxonomy" id="201"/>
    <lineage>
        <taxon>Bacteria</taxon>
        <taxon>Pseudomonadati</taxon>
        <taxon>Campylobacterota</taxon>
        <taxon>Epsilonproteobacteria</taxon>
        <taxon>Campylobacterales</taxon>
        <taxon>Campylobacteraceae</taxon>
        <taxon>Campylobacter</taxon>
    </lineage>
</organism>
<evidence type="ECO:0000256" key="5">
    <source>
        <dbReference type="ARBA" id="ARBA00022833"/>
    </source>
</evidence>
<evidence type="ECO:0000313" key="11">
    <source>
        <dbReference type="EMBL" id="EAK0450529.1"/>
    </source>
</evidence>
<keyword evidence="2 10" id="KW-0004">4Fe-4S</keyword>
<comment type="function">
    <text evidence="1 10">Catalyzes the synthesis of the hydroxymethylpyrimidine phosphate (HMP-P) moiety of thiamine from aminoimidazole ribotide (AIR) in a radical S-adenosyl-L-methionine (SAM)-dependent reaction.</text>
</comment>
<dbReference type="Proteomes" id="UP000405656">
    <property type="component" value="Unassembled WGS sequence"/>
</dbReference>
<dbReference type="AlphaFoldDB" id="A0A5M2GWD3"/>
<dbReference type="InterPro" id="IPR037509">
    <property type="entry name" value="ThiC"/>
</dbReference>